<dbReference type="RefSeq" id="WP_071506537.1">
    <property type="nucleotide sequence ID" value="NZ_MORL01000034.1"/>
</dbReference>
<sequence>MRGYIHKLLFLLLFGGQAYGQILSSSDLPIVMIDTKGATIVDEPKIIASLTIIDNGTGKRNQVTDPATFTSVIGIELRGATSRTLFPKKPYGIELRDAKGVNSVNAPILGMPAESDWVMNAVYNDKTLLRDVLTYQIFRESSRYYASRYRFCEVILNGQYQGIYVIMEKIKRDKNRVDIANLKPEDVSGDQLTGGYILKIDKTEGSASKSWLSSYRSSSNKAITVQIDRPKIEDIQEAQFQYIRKYVMDFEDALKGASFSDSLNGFRKFADERSFVDYLLLTEVCKNLDGYRLSTFFYKDRDSKGGKLTMGPIWDYNLTYGNADYCDGNSYIGWAFNFNRTCPTDGYSIPFWWDRLLQDQKFALNVRLRYQELRKTVLSVNHLHAYIDSMATMLTEARARNFQKWPVLGVYVWPNGYVGRTYADEITYLKDWIRWRLDWLDSAIKPFGEPILAVEPALDESMELVAGPNPMAEYLLVRYTLTQRTDVQLQLTNSEGKIVQSLILPSQAAGAYEQRFDNDRLPSQSGVYLLSLTTGQGQRTTRKIIRY</sequence>
<dbReference type="NCBIfam" id="TIGR04183">
    <property type="entry name" value="Por_Secre_tail"/>
    <property type="match status" value="1"/>
</dbReference>
<dbReference type="AlphaFoldDB" id="A0A1S2VAP5"/>
<keyword evidence="1" id="KW-0946">Virion</keyword>
<organism evidence="1 2">
    <name type="scientific">Arsenicibacter rosenii</name>
    <dbReference type="NCBI Taxonomy" id="1750698"/>
    <lineage>
        <taxon>Bacteria</taxon>
        <taxon>Pseudomonadati</taxon>
        <taxon>Bacteroidota</taxon>
        <taxon>Cytophagia</taxon>
        <taxon>Cytophagales</taxon>
        <taxon>Spirosomataceae</taxon>
        <taxon>Arsenicibacter</taxon>
    </lineage>
</organism>
<dbReference type="Proteomes" id="UP000181790">
    <property type="component" value="Unassembled WGS sequence"/>
</dbReference>
<dbReference type="EMBL" id="MORL01000034">
    <property type="protein sequence ID" value="OIN55804.1"/>
    <property type="molecule type" value="Genomic_DNA"/>
</dbReference>
<keyword evidence="1" id="KW-0167">Capsid protein</keyword>
<dbReference type="Pfam" id="PF08757">
    <property type="entry name" value="CotH"/>
    <property type="match status" value="1"/>
</dbReference>
<dbReference type="OrthoDB" id="9803752at2"/>
<gene>
    <name evidence="1" type="ORF">BLX24_27940</name>
</gene>
<accession>A0A1S2VAP5</accession>
<reference evidence="1 2" key="1">
    <citation type="submission" date="2016-10" db="EMBL/GenBank/DDBJ databases">
        <title>Arsenicibacter rosenii gen. nov., sp. nov., an efficient arsenic-methylating bacterium isolated from an arsenic-contaminated paddy soil.</title>
        <authorList>
            <person name="Huang K."/>
        </authorList>
    </citation>
    <scope>NUCLEOTIDE SEQUENCE [LARGE SCALE GENOMIC DNA]</scope>
    <source>
        <strain evidence="1 2">SM-1</strain>
    </source>
</reference>
<name>A0A1S2VAP5_9BACT</name>
<protein>
    <submittedName>
        <fullName evidence="1">Spore coat protein CotH</fullName>
    </submittedName>
</protein>
<dbReference type="InterPro" id="IPR026444">
    <property type="entry name" value="Secre_tail"/>
</dbReference>
<evidence type="ECO:0000313" key="2">
    <source>
        <dbReference type="Proteomes" id="UP000181790"/>
    </source>
</evidence>
<comment type="caution">
    <text evidence="1">The sequence shown here is derived from an EMBL/GenBank/DDBJ whole genome shotgun (WGS) entry which is preliminary data.</text>
</comment>
<evidence type="ECO:0000313" key="1">
    <source>
        <dbReference type="EMBL" id="OIN55804.1"/>
    </source>
</evidence>
<proteinExistence type="predicted"/>
<dbReference type="InterPro" id="IPR014867">
    <property type="entry name" value="Spore_coat_CotH_CotH2/3/7"/>
</dbReference>
<keyword evidence="2" id="KW-1185">Reference proteome</keyword>